<accession>I2E1E3</accession>
<reference evidence="2" key="1">
    <citation type="journal article" date="2012" name="Mol. Plant Microbe Interact.">
        <title>Rhizobial plasmids that cause impaired symbiotic nitrogen fixation and enhanced host invasion.</title>
        <authorList>
            <person name="Crook M.B."/>
            <person name="Lindsay D.P."/>
            <person name="Biggs M.B."/>
            <person name="Bentley J.S."/>
            <person name="Price J.C."/>
            <person name="Clement S.C."/>
            <person name="Clement M.J."/>
            <person name="Long S.R."/>
            <person name="Griffitts J.S."/>
        </authorList>
    </citation>
    <scope>NUCLEOTIDE SEQUENCE</scope>
    <source>
        <strain evidence="2">C017</strain>
        <plasmid evidence="2">pHRC017</plasmid>
    </source>
</reference>
<proteinExistence type="predicted"/>
<sequence>MQDRQNHELPEQSALTDENTVSAQETTLAMRRKSVGTAEPIPVAWGCGISRQKMVVTSLEANRISGREGSAACARHRVDRRLSGALSRELLRSQMAIKLKKALPPVWQERPFARAFEFTGRSISRVFGAQMQAPRTDEARSTCPDQRYS</sequence>
<evidence type="ECO:0000256" key="1">
    <source>
        <dbReference type="SAM" id="MobiDB-lite"/>
    </source>
</evidence>
<feature type="compositionally biased region" description="Basic and acidic residues" evidence="1">
    <location>
        <begin position="1"/>
        <end position="10"/>
    </location>
</feature>
<feature type="region of interest" description="Disordered" evidence="1">
    <location>
        <begin position="1"/>
        <end position="22"/>
    </location>
</feature>
<geneLocation type="plasmid" evidence="2">
    <name>pHRC017</name>
</geneLocation>
<dbReference type="EMBL" id="JQ665880">
    <property type="protein sequence ID" value="AFJ91311.1"/>
    <property type="molecule type" value="Genomic_DNA"/>
</dbReference>
<gene>
    <name evidence="2" type="ORF">pHRC017_0120</name>
</gene>
<feature type="region of interest" description="Disordered" evidence="1">
    <location>
        <begin position="129"/>
        <end position="149"/>
    </location>
</feature>
<name>I2E1E3_RHIML</name>
<evidence type="ECO:0000313" key="2">
    <source>
        <dbReference type="EMBL" id="AFJ91311.1"/>
    </source>
</evidence>
<feature type="compositionally biased region" description="Polar residues" evidence="1">
    <location>
        <begin position="13"/>
        <end position="22"/>
    </location>
</feature>
<dbReference type="AlphaFoldDB" id="I2E1E3"/>
<organism evidence="2">
    <name type="scientific">Rhizobium meliloti</name>
    <name type="common">Ensifer meliloti</name>
    <name type="synonym">Sinorhizobium meliloti</name>
    <dbReference type="NCBI Taxonomy" id="382"/>
    <lineage>
        <taxon>Bacteria</taxon>
        <taxon>Pseudomonadati</taxon>
        <taxon>Pseudomonadota</taxon>
        <taxon>Alphaproteobacteria</taxon>
        <taxon>Hyphomicrobiales</taxon>
        <taxon>Rhizobiaceae</taxon>
        <taxon>Sinorhizobium/Ensifer group</taxon>
        <taxon>Sinorhizobium</taxon>
    </lineage>
</organism>
<protein>
    <submittedName>
        <fullName evidence="2">Uncharacterized protein</fullName>
    </submittedName>
</protein>
<keyword evidence="2" id="KW-0614">Plasmid</keyword>